<evidence type="ECO:0000313" key="4">
    <source>
        <dbReference type="Proteomes" id="UP000184386"/>
    </source>
</evidence>
<dbReference type="OrthoDB" id="9798587at2"/>
<dbReference type="PANTHER" id="PTHR31423">
    <property type="entry name" value="YBAK DOMAIN-CONTAINING PROTEIN"/>
    <property type="match status" value="1"/>
</dbReference>
<organism evidence="3 4">
    <name type="scientific">Anaerocolumna jejuensis DSM 15929</name>
    <dbReference type="NCBI Taxonomy" id="1121322"/>
    <lineage>
        <taxon>Bacteria</taxon>
        <taxon>Bacillati</taxon>
        <taxon>Bacillota</taxon>
        <taxon>Clostridia</taxon>
        <taxon>Lachnospirales</taxon>
        <taxon>Lachnospiraceae</taxon>
        <taxon>Anaerocolumna</taxon>
    </lineage>
</organism>
<dbReference type="Pfam" id="PF04073">
    <property type="entry name" value="tRNA_edit"/>
    <property type="match status" value="1"/>
</dbReference>
<evidence type="ECO:0000259" key="2">
    <source>
        <dbReference type="Pfam" id="PF04073"/>
    </source>
</evidence>
<dbReference type="PANTHER" id="PTHR31423:SF3">
    <property type="entry name" value="PROLYL-TRNA SYNTHETASE ASSOCIATED DOMAIN-CONTAINING PROTEIN 1-RELATED"/>
    <property type="match status" value="1"/>
</dbReference>
<accession>A0A1M6W8U6</accession>
<dbReference type="Proteomes" id="UP000184386">
    <property type="component" value="Unassembled WGS sequence"/>
</dbReference>
<feature type="domain" description="YbaK/aminoacyl-tRNA synthetase-associated" evidence="2">
    <location>
        <begin position="58"/>
        <end position="162"/>
    </location>
</feature>
<gene>
    <name evidence="3" type="ORF">SAMN02745136_03629</name>
</gene>
<reference evidence="3 4" key="1">
    <citation type="submission" date="2016-11" db="EMBL/GenBank/DDBJ databases">
        <authorList>
            <person name="Jaros S."/>
            <person name="Januszkiewicz K."/>
            <person name="Wedrychowicz H."/>
        </authorList>
    </citation>
    <scope>NUCLEOTIDE SEQUENCE [LARGE SCALE GENOMIC DNA]</scope>
    <source>
        <strain evidence="3 4">DSM 15929</strain>
    </source>
</reference>
<keyword evidence="4" id="KW-1185">Reference proteome</keyword>
<dbReference type="InterPro" id="IPR040285">
    <property type="entry name" value="ProX/PRXD1"/>
</dbReference>
<dbReference type="RefSeq" id="WP_073278258.1">
    <property type="nucleotide sequence ID" value="NZ_FRAC01000019.1"/>
</dbReference>
<evidence type="ECO:0000256" key="1">
    <source>
        <dbReference type="ARBA" id="ARBA00010201"/>
    </source>
</evidence>
<sequence>MFYVSDIYTTPPDKFETALQKETYRILQSLHIPFVRVATDAAITMEKCINIDRKLDMKMVKTLFLCNRQQTAFYLFITLGDKPFKSKDFSNKLKVSRVSFAPVGLMESMLGTKIGAATVFSAIHDNKNAVGIVIDKEVAAEEWYGCSDGTTTGFLKISTAQIIHNFLPFVGHIPAIIEV</sequence>
<protein>
    <submittedName>
        <fullName evidence="3">Ala-tRNA(Pro) deacylase</fullName>
    </submittedName>
</protein>
<dbReference type="GO" id="GO:0002161">
    <property type="term" value="F:aminoacyl-tRNA deacylase activity"/>
    <property type="evidence" value="ECO:0007669"/>
    <property type="project" value="InterPro"/>
</dbReference>
<proteinExistence type="inferred from homology"/>
<dbReference type="SUPFAM" id="SSF55826">
    <property type="entry name" value="YbaK/ProRS associated domain"/>
    <property type="match status" value="1"/>
</dbReference>
<dbReference type="InterPro" id="IPR036754">
    <property type="entry name" value="YbaK/aa-tRNA-synt-asso_dom_sf"/>
</dbReference>
<name>A0A1M6W8U6_9FIRM</name>
<dbReference type="STRING" id="1121322.SAMN02745136_03629"/>
<dbReference type="AlphaFoldDB" id="A0A1M6W8U6"/>
<comment type="similarity">
    <text evidence="1">Belongs to the PRORSD1 family.</text>
</comment>
<evidence type="ECO:0000313" key="3">
    <source>
        <dbReference type="EMBL" id="SHK90230.1"/>
    </source>
</evidence>
<dbReference type="InterPro" id="IPR007214">
    <property type="entry name" value="YbaK/aa-tRNA-synth-assoc-dom"/>
</dbReference>
<dbReference type="EMBL" id="FRAC01000019">
    <property type="protein sequence ID" value="SHK90230.1"/>
    <property type="molecule type" value="Genomic_DNA"/>
</dbReference>
<dbReference type="Gene3D" id="3.90.960.10">
    <property type="entry name" value="YbaK/aminoacyl-tRNA synthetase-associated domain"/>
    <property type="match status" value="1"/>
</dbReference>